<gene>
    <name evidence="2" type="ORF">QBC33DRAFT_598663</name>
</gene>
<feature type="compositionally biased region" description="Low complexity" evidence="1">
    <location>
        <begin position="166"/>
        <end position="177"/>
    </location>
</feature>
<evidence type="ECO:0000256" key="1">
    <source>
        <dbReference type="SAM" id="MobiDB-lite"/>
    </source>
</evidence>
<evidence type="ECO:0000313" key="3">
    <source>
        <dbReference type="Proteomes" id="UP001244011"/>
    </source>
</evidence>
<feature type="region of interest" description="Disordered" evidence="1">
    <location>
        <begin position="156"/>
        <end position="215"/>
    </location>
</feature>
<accession>A0AAJ0BRL0</accession>
<sequence>VNTQKAIHSPVHRFRLRAYRYFPHPHFLAFLPHRDSILRNEKSHPNLLLIINITTIARTINYQLSSSTTNTTITMNTNTQVDVTSGGIALSILSTPFTPLIPTSGPLKPFSHTFLATFPAILPAAKPEPGKSAPVSASTDPAVTIVAADWSFETEVEGKPPRLTHSRSSSVSTVARSDIFDRDDSSETSESSFEDQALEPSSCAAVPAGEEQKEKKKCAAIPALETANPTLAAHDDDDDDEEEDGPVLFGWDQLAAVAADHFYFGMDGSLGIHAEYENDYIRMEGHRLAACRWQRFRAPVDPPRGGAPALVLTTPEGEEFYLDDLAYYPGATSWADMDDEEEW</sequence>
<dbReference type="EMBL" id="MU839029">
    <property type="protein sequence ID" value="KAK1763193.1"/>
    <property type="molecule type" value="Genomic_DNA"/>
</dbReference>
<comment type="caution">
    <text evidence="2">The sequence shown here is derived from an EMBL/GenBank/DDBJ whole genome shotgun (WGS) entry which is preliminary data.</text>
</comment>
<proteinExistence type="predicted"/>
<reference evidence="2" key="1">
    <citation type="submission" date="2023-06" db="EMBL/GenBank/DDBJ databases">
        <title>Genome-scale phylogeny and comparative genomics of the fungal order Sordariales.</title>
        <authorList>
            <consortium name="Lawrence Berkeley National Laboratory"/>
            <person name="Hensen N."/>
            <person name="Bonometti L."/>
            <person name="Westerberg I."/>
            <person name="Brannstrom I.O."/>
            <person name="Guillou S."/>
            <person name="Cros-Aarteil S."/>
            <person name="Calhoun S."/>
            <person name="Haridas S."/>
            <person name="Kuo A."/>
            <person name="Mondo S."/>
            <person name="Pangilinan J."/>
            <person name="Riley R."/>
            <person name="Labutti K."/>
            <person name="Andreopoulos B."/>
            <person name="Lipzen A."/>
            <person name="Chen C."/>
            <person name="Yanf M."/>
            <person name="Daum C."/>
            <person name="Ng V."/>
            <person name="Clum A."/>
            <person name="Steindorff A."/>
            <person name="Ohm R."/>
            <person name="Martin F."/>
            <person name="Silar P."/>
            <person name="Natvig D."/>
            <person name="Lalanne C."/>
            <person name="Gautier V."/>
            <person name="Ament-Velasquez S.L."/>
            <person name="Kruys A."/>
            <person name="Hutchinson M.I."/>
            <person name="Powell A.J."/>
            <person name="Barry K."/>
            <person name="Miller A.N."/>
            <person name="Grigoriev I.V."/>
            <person name="Debuchy R."/>
            <person name="Gladieux P."/>
            <person name="Thoren M.H."/>
            <person name="Johannesson H."/>
        </authorList>
    </citation>
    <scope>NUCLEOTIDE SEQUENCE</scope>
    <source>
        <strain evidence="2">8032-3</strain>
    </source>
</reference>
<keyword evidence="3" id="KW-1185">Reference proteome</keyword>
<protein>
    <submittedName>
        <fullName evidence="2">Uncharacterized protein</fullName>
    </submittedName>
</protein>
<dbReference type="AlphaFoldDB" id="A0AAJ0BRL0"/>
<organism evidence="2 3">
    <name type="scientific">Phialemonium atrogriseum</name>
    <dbReference type="NCBI Taxonomy" id="1093897"/>
    <lineage>
        <taxon>Eukaryota</taxon>
        <taxon>Fungi</taxon>
        <taxon>Dikarya</taxon>
        <taxon>Ascomycota</taxon>
        <taxon>Pezizomycotina</taxon>
        <taxon>Sordariomycetes</taxon>
        <taxon>Sordariomycetidae</taxon>
        <taxon>Cephalothecales</taxon>
        <taxon>Cephalothecaceae</taxon>
        <taxon>Phialemonium</taxon>
    </lineage>
</organism>
<dbReference type="RefSeq" id="XP_060279406.1">
    <property type="nucleotide sequence ID" value="XM_060431993.1"/>
</dbReference>
<name>A0AAJ0BRL0_9PEZI</name>
<dbReference type="GeneID" id="85315180"/>
<feature type="compositionally biased region" description="Acidic residues" evidence="1">
    <location>
        <begin position="186"/>
        <end position="197"/>
    </location>
</feature>
<dbReference type="Proteomes" id="UP001244011">
    <property type="component" value="Unassembled WGS sequence"/>
</dbReference>
<feature type="non-terminal residue" evidence="2">
    <location>
        <position position="1"/>
    </location>
</feature>
<evidence type="ECO:0000313" key="2">
    <source>
        <dbReference type="EMBL" id="KAK1763193.1"/>
    </source>
</evidence>